<proteinExistence type="predicted"/>
<sequence>MQEPIPPRSHTSGWRRAWRRLWVTLTAKPTWTQAPRRDSGPGAHESTDVRPPPAGAPHRGRAWLGMLVALGSMTACAPRGAGSAQPSIPPPPRLSASQVAKLMPPQLQDREGWARDVLAALEVEELAPSPPAVCSVLAVIEQESGYKVDPAVAGLPKMVRARLEEHANKLGPLGRKVLASMLEGRAKGSKKTFDERLRALRTERDLDRLFRDMLAYYENEFPSTFKVVDFASGVFASGNLHEFNPVTTAGSMQVSVRYAMQKAGEDADPAEVRESMYTRAGGVRYGTARLLGYEAAYPEPLFRFADYNAGVYASRNAALQSQVSRLTGHPLTPDGDLQLYDKQGQPRSEDSKSLLALLAFRQRFAPEELSERQVRRDVREEKEPDFESTDTFRAVKRVYQRETGESPSYAQLPRVTLQSPKLKRELTTAWFARSVDQRFQKCMTRYRALTAK</sequence>
<dbReference type="Pfam" id="PF07759">
    <property type="entry name" value="DUF1615"/>
    <property type="match status" value="1"/>
</dbReference>
<name>A0A7Y4MRY0_MYXXA</name>
<comment type="caution">
    <text evidence="2">The sequence shown here is derived from an EMBL/GenBank/DDBJ whole genome shotgun (WGS) entry which is preliminary data.</text>
</comment>
<dbReference type="RefSeq" id="WP_171442181.1">
    <property type="nucleotide sequence ID" value="NZ_JABFNS010000127.1"/>
</dbReference>
<dbReference type="Proteomes" id="UP000533080">
    <property type="component" value="Unassembled WGS sequence"/>
</dbReference>
<dbReference type="InterPro" id="IPR011673">
    <property type="entry name" value="DUF1615"/>
</dbReference>
<dbReference type="EMBL" id="JABFNT010000048">
    <property type="protein sequence ID" value="NOJ79950.1"/>
    <property type="molecule type" value="Genomic_DNA"/>
</dbReference>
<evidence type="ECO:0000313" key="2">
    <source>
        <dbReference type="EMBL" id="NOJ79950.1"/>
    </source>
</evidence>
<gene>
    <name evidence="2" type="ORF">HNV28_16645</name>
</gene>
<accession>A0A7Y4MRY0</accession>
<reference evidence="2 3" key="1">
    <citation type="submission" date="2020-05" db="EMBL/GenBank/DDBJ databases">
        <authorList>
            <person name="Whitworth D."/>
        </authorList>
    </citation>
    <scope>NUCLEOTIDE SEQUENCE [LARGE SCALE GENOMIC DNA]</scope>
    <source>
        <strain evidence="2 3">AM005</strain>
    </source>
</reference>
<evidence type="ECO:0000313" key="3">
    <source>
        <dbReference type="Proteomes" id="UP000533080"/>
    </source>
</evidence>
<dbReference type="AlphaFoldDB" id="A0A7Y4MRY0"/>
<organism evidence="2 3">
    <name type="scientific">Myxococcus xanthus</name>
    <dbReference type="NCBI Taxonomy" id="34"/>
    <lineage>
        <taxon>Bacteria</taxon>
        <taxon>Pseudomonadati</taxon>
        <taxon>Myxococcota</taxon>
        <taxon>Myxococcia</taxon>
        <taxon>Myxococcales</taxon>
        <taxon>Cystobacterineae</taxon>
        <taxon>Myxococcaceae</taxon>
        <taxon>Myxococcus</taxon>
    </lineage>
</organism>
<evidence type="ECO:0000256" key="1">
    <source>
        <dbReference type="SAM" id="MobiDB-lite"/>
    </source>
</evidence>
<protein>
    <submittedName>
        <fullName evidence="2">DUF1615 domain-containing protein</fullName>
    </submittedName>
</protein>
<feature type="region of interest" description="Disordered" evidence="1">
    <location>
        <begin position="29"/>
        <end position="58"/>
    </location>
</feature>